<dbReference type="EMBL" id="KN840438">
    <property type="protein sequence ID" value="KIP12870.1"/>
    <property type="molecule type" value="Genomic_DNA"/>
</dbReference>
<sequence length="145" mass="16286">MSDNEGHGGLPPTDDDLSLPKATVAKMISEFLPKDVSCAKETRDLIIECCVEFIHLISSEANEICEQESKKTIAPEHIISALKRLGFEGFTEEIEDVLKDHKKAQKDRERKVSKLEASGLTEEELAQQQEELFAKSRAKFQNAQQ</sequence>
<dbReference type="CDD" id="cd22905">
    <property type="entry name" value="HFD_Dr1"/>
    <property type="match status" value="1"/>
</dbReference>
<keyword evidence="2" id="KW-0539">Nucleus</keyword>
<dbReference type="GO" id="GO:0017025">
    <property type="term" value="F:TBP-class protein binding"/>
    <property type="evidence" value="ECO:0007669"/>
    <property type="project" value="TreeGrafter"/>
</dbReference>
<evidence type="ECO:0000313" key="5">
    <source>
        <dbReference type="EMBL" id="KIP12870.1"/>
    </source>
</evidence>
<dbReference type="SUPFAM" id="SSF47113">
    <property type="entry name" value="Histone-fold"/>
    <property type="match status" value="1"/>
</dbReference>
<dbReference type="PANTHER" id="PTHR46138:SF1">
    <property type="entry name" value="PROTEIN DR1"/>
    <property type="match status" value="1"/>
</dbReference>
<dbReference type="OrthoDB" id="601405at2759"/>
<protein>
    <recommendedName>
        <fullName evidence="4">Transcription factor CBF/NF-Y/archaeal histone domain-containing protein</fullName>
    </recommendedName>
</protein>
<dbReference type="GO" id="GO:0016251">
    <property type="term" value="F:RNA polymerase II general transcription initiation factor activity"/>
    <property type="evidence" value="ECO:0007669"/>
    <property type="project" value="TreeGrafter"/>
</dbReference>
<proteinExistence type="predicted"/>
<dbReference type="GO" id="GO:0017054">
    <property type="term" value="C:negative cofactor 2 complex"/>
    <property type="evidence" value="ECO:0007669"/>
    <property type="project" value="InterPro"/>
</dbReference>
<feature type="region of interest" description="Disordered" evidence="3">
    <location>
        <begin position="101"/>
        <end position="122"/>
    </location>
</feature>
<dbReference type="Pfam" id="PF00808">
    <property type="entry name" value="CBFD_NFYB_HMF"/>
    <property type="match status" value="1"/>
</dbReference>
<dbReference type="STRING" id="745531.A0A0C3SFY0"/>
<dbReference type="HOGENOM" id="CLU_066247_11_3_1"/>
<dbReference type="InterPro" id="IPR042225">
    <property type="entry name" value="Ncb2"/>
</dbReference>
<feature type="domain" description="Transcription factor CBF/NF-Y/archaeal histone" evidence="4">
    <location>
        <begin position="18"/>
        <end position="82"/>
    </location>
</feature>
<dbReference type="InterPro" id="IPR009072">
    <property type="entry name" value="Histone-fold"/>
</dbReference>
<keyword evidence="6" id="KW-1185">Reference proteome</keyword>
<reference evidence="5 6" key="1">
    <citation type="journal article" date="2014" name="PLoS Genet.">
        <title>Analysis of the Phlebiopsis gigantea genome, transcriptome and secretome provides insight into its pioneer colonization strategies of wood.</title>
        <authorList>
            <person name="Hori C."/>
            <person name="Ishida T."/>
            <person name="Igarashi K."/>
            <person name="Samejima M."/>
            <person name="Suzuki H."/>
            <person name="Master E."/>
            <person name="Ferreira P."/>
            <person name="Ruiz-Duenas F.J."/>
            <person name="Held B."/>
            <person name="Canessa P."/>
            <person name="Larrondo L.F."/>
            <person name="Schmoll M."/>
            <person name="Druzhinina I.S."/>
            <person name="Kubicek C.P."/>
            <person name="Gaskell J.A."/>
            <person name="Kersten P."/>
            <person name="St John F."/>
            <person name="Glasner J."/>
            <person name="Sabat G."/>
            <person name="Splinter BonDurant S."/>
            <person name="Syed K."/>
            <person name="Yadav J."/>
            <person name="Mgbeahuruike A.C."/>
            <person name="Kovalchuk A."/>
            <person name="Asiegbu F.O."/>
            <person name="Lackner G."/>
            <person name="Hoffmeister D."/>
            <person name="Rencoret J."/>
            <person name="Gutierrez A."/>
            <person name="Sun H."/>
            <person name="Lindquist E."/>
            <person name="Barry K."/>
            <person name="Riley R."/>
            <person name="Grigoriev I.V."/>
            <person name="Henrissat B."/>
            <person name="Kues U."/>
            <person name="Berka R.M."/>
            <person name="Martinez A.T."/>
            <person name="Covert S.F."/>
            <person name="Blanchette R.A."/>
            <person name="Cullen D."/>
        </authorList>
    </citation>
    <scope>NUCLEOTIDE SEQUENCE [LARGE SCALE GENOMIC DNA]</scope>
    <source>
        <strain evidence="5 6">11061_1 CR5-6</strain>
    </source>
</reference>
<evidence type="ECO:0000259" key="4">
    <source>
        <dbReference type="Pfam" id="PF00808"/>
    </source>
</evidence>
<dbReference type="GO" id="GO:0051123">
    <property type="term" value="P:RNA polymerase II preinitiation complex assembly"/>
    <property type="evidence" value="ECO:0007669"/>
    <property type="project" value="TreeGrafter"/>
</dbReference>
<organism evidence="5 6">
    <name type="scientific">Phlebiopsis gigantea (strain 11061_1 CR5-6)</name>
    <name type="common">White-rot fungus</name>
    <name type="synonym">Peniophora gigantea</name>
    <dbReference type="NCBI Taxonomy" id="745531"/>
    <lineage>
        <taxon>Eukaryota</taxon>
        <taxon>Fungi</taxon>
        <taxon>Dikarya</taxon>
        <taxon>Basidiomycota</taxon>
        <taxon>Agaricomycotina</taxon>
        <taxon>Agaricomycetes</taxon>
        <taxon>Polyporales</taxon>
        <taxon>Phanerochaetaceae</taxon>
        <taxon>Phlebiopsis</taxon>
    </lineage>
</organism>
<dbReference type="AlphaFoldDB" id="A0A0C3SFY0"/>
<accession>A0A0C3SFY0</accession>
<name>A0A0C3SFY0_PHLG1</name>
<dbReference type="FunFam" id="1.10.20.10:FF:000019">
    <property type="entry name" value="Negative cofactor 2 beta"/>
    <property type="match status" value="1"/>
</dbReference>
<evidence type="ECO:0000313" key="6">
    <source>
        <dbReference type="Proteomes" id="UP000053257"/>
    </source>
</evidence>
<dbReference type="InterPro" id="IPR003958">
    <property type="entry name" value="CBFA_NFYB_domain"/>
</dbReference>
<dbReference type="Gene3D" id="1.10.20.10">
    <property type="entry name" value="Histone, subunit A"/>
    <property type="match status" value="1"/>
</dbReference>
<evidence type="ECO:0000256" key="2">
    <source>
        <dbReference type="ARBA" id="ARBA00023242"/>
    </source>
</evidence>
<evidence type="ECO:0000256" key="3">
    <source>
        <dbReference type="SAM" id="MobiDB-lite"/>
    </source>
</evidence>
<dbReference type="PANTHER" id="PTHR46138">
    <property type="entry name" value="PROTEIN DR1"/>
    <property type="match status" value="1"/>
</dbReference>
<dbReference type="GO" id="GO:0046982">
    <property type="term" value="F:protein heterodimerization activity"/>
    <property type="evidence" value="ECO:0007669"/>
    <property type="project" value="InterPro"/>
</dbReference>
<gene>
    <name evidence="5" type="ORF">PHLGIDRAFT_61157</name>
</gene>
<dbReference type="Proteomes" id="UP000053257">
    <property type="component" value="Unassembled WGS sequence"/>
</dbReference>
<comment type="subcellular location">
    <subcellularLocation>
        <location evidence="1">Nucleus</location>
    </subcellularLocation>
</comment>
<evidence type="ECO:0000256" key="1">
    <source>
        <dbReference type="ARBA" id="ARBA00004123"/>
    </source>
</evidence>
<dbReference type="GO" id="GO:0000122">
    <property type="term" value="P:negative regulation of transcription by RNA polymerase II"/>
    <property type="evidence" value="ECO:0007669"/>
    <property type="project" value="InterPro"/>
</dbReference>